<proteinExistence type="predicted"/>
<gene>
    <name evidence="1" type="ORF">FNV43_RR27321</name>
</gene>
<protein>
    <submittedName>
        <fullName evidence="1">Uncharacterized protein</fullName>
    </submittedName>
</protein>
<name>A0A8K0GPK3_9ROSA</name>
<evidence type="ECO:0000313" key="1">
    <source>
        <dbReference type="EMBL" id="KAF3432581.1"/>
    </source>
</evidence>
<dbReference type="Proteomes" id="UP000796880">
    <property type="component" value="Unassembled WGS sequence"/>
</dbReference>
<dbReference type="EMBL" id="VOIH02000012">
    <property type="protein sequence ID" value="KAF3432581.1"/>
    <property type="molecule type" value="Genomic_DNA"/>
</dbReference>
<comment type="caution">
    <text evidence="1">The sequence shown here is derived from an EMBL/GenBank/DDBJ whole genome shotgun (WGS) entry which is preliminary data.</text>
</comment>
<keyword evidence="2" id="KW-1185">Reference proteome</keyword>
<dbReference type="AlphaFoldDB" id="A0A8K0GPK3"/>
<reference evidence="1" key="1">
    <citation type="submission" date="2020-03" db="EMBL/GenBank/DDBJ databases">
        <title>A high-quality chromosome-level genome assembly of a woody plant with both climbing and erect habits, Rhamnella rubrinervis.</title>
        <authorList>
            <person name="Lu Z."/>
            <person name="Yang Y."/>
            <person name="Zhu X."/>
            <person name="Sun Y."/>
        </authorList>
    </citation>
    <scope>NUCLEOTIDE SEQUENCE</scope>
    <source>
        <strain evidence="1">BYM</strain>
        <tissue evidence="1">Leaf</tissue>
    </source>
</reference>
<evidence type="ECO:0000313" key="2">
    <source>
        <dbReference type="Proteomes" id="UP000796880"/>
    </source>
</evidence>
<organism evidence="1 2">
    <name type="scientific">Rhamnella rubrinervis</name>
    <dbReference type="NCBI Taxonomy" id="2594499"/>
    <lineage>
        <taxon>Eukaryota</taxon>
        <taxon>Viridiplantae</taxon>
        <taxon>Streptophyta</taxon>
        <taxon>Embryophyta</taxon>
        <taxon>Tracheophyta</taxon>
        <taxon>Spermatophyta</taxon>
        <taxon>Magnoliopsida</taxon>
        <taxon>eudicotyledons</taxon>
        <taxon>Gunneridae</taxon>
        <taxon>Pentapetalae</taxon>
        <taxon>rosids</taxon>
        <taxon>fabids</taxon>
        <taxon>Rosales</taxon>
        <taxon>Rhamnaceae</taxon>
        <taxon>rhamnoid group</taxon>
        <taxon>Rhamneae</taxon>
        <taxon>Rhamnella</taxon>
    </lineage>
</organism>
<accession>A0A8K0GPK3</accession>
<sequence>MPNRCIPYSQGNTLGRLSDGCLPFIQRKHAQPNYRGLLSFGRRIHSIFTKEILLAKLLKLSAIWQKDAFFAKEASLCQMAEGVFFVKRKCTVEAMELMILEDMEDDLNEEDDMMVTLDDAIGGMNVDIGGDDISAEENTTIEYFSDLF</sequence>